<dbReference type="PANTHER" id="PTHR42916:SF1">
    <property type="entry name" value="PROTEIN PHYLLO, CHLOROPLASTIC"/>
    <property type="match status" value="1"/>
</dbReference>
<comment type="pathway">
    <text evidence="3">Quinol/quinone metabolism; 1,4-dihydroxy-2-naphthoate biosynthesis; 1,4-dihydroxy-2-naphthoate from chorismate: step 3/7.</text>
</comment>
<dbReference type="HAMAP" id="MF_01660">
    <property type="entry name" value="MenH"/>
    <property type="match status" value="1"/>
</dbReference>
<reference evidence="5 6" key="1">
    <citation type="submission" date="2015-05" db="EMBL/GenBank/DDBJ databases">
        <title>Photobacterium galathea sp. nov.</title>
        <authorList>
            <person name="Machado H."/>
            <person name="Gram L."/>
        </authorList>
    </citation>
    <scope>NUCLEOTIDE SEQUENCE [LARGE SCALE GENOMIC DNA]</scope>
    <source>
        <strain evidence="5 6">CGMCC 1.12159</strain>
    </source>
</reference>
<dbReference type="SUPFAM" id="SSF53474">
    <property type="entry name" value="alpha/beta-Hydrolases"/>
    <property type="match status" value="1"/>
</dbReference>
<gene>
    <name evidence="3" type="primary">menH</name>
    <name evidence="5" type="ORF">ABT56_16985</name>
</gene>
<dbReference type="Pfam" id="PF12697">
    <property type="entry name" value="Abhydrolase_6"/>
    <property type="match status" value="1"/>
</dbReference>
<dbReference type="Gene3D" id="3.40.50.1820">
    <property type="entry name" value="alpha/beta hydrolase"/>
    <property type="match status" value="1"/>
</dbReference>
<dbReference type="InterPro" id="IPR000073">
    <property type="entry name" value="AB_hydrolase_1"/>
</dbReference>
<keyword evidence="6" id="KW-1185">Reference proteome</keyword>
<dbReference type="PATRIC" id="fig|1195763.3.peg.3622"/>
<keyword evidence="1 3" id="KW-0474">Menaquinone biosynthesis</keyword>
<comment type="caution">
    <text evidence="5">The sequence shown here is derived from an EMBL/GenBank/DDBJ whole genome shotgun (WGS) entry which is preliminary data.</text>
</comment>
<dbReference type="InterPro" id="IPR022485">
    <property type="entry name" value="SHCHC_synthase_MenH"/>
</dbReference>
<dbReference type="NCBIfam" id="TIGR03695">
    <property type="entry name" value="menH_SHCHC"/>
    <property type="match status" value="1"/>
</dbReference>
<dbReference type="STRING" id="1195763.ABT56_16985"/>
<comment type="function">
    <text evidence="3">Catalyzes a proton abstraction reaction that results in 2,5-elimination of pyruvate from 2-succinyl-5-enolpyruvyl-6-hydroxy-3-cyclohexene-1-carboxylate (SEPHCHC) and the formation of 2-succinyl-6-hydroxy-2,4-cyclohexadiene-1-carboxylate (SHCHC).</text>
</comment>
<dbReference type="EC" id="4.2.99.20" evidence="3"/>
<comment type="pathway">
    <text evidence="3">Quinol/quinone metabolism; menaquinone biosynthesis.</text>
</comment>
<feature type="domain" description="AB hydrolase-1" evidence="4">
    <location>
        <begin position="26"/>
        <end position="274"/>
    </location>
</feature>
<dbReference type="GO" id="GO:0070205">
    <property type="term" value="F:2-succinyl-6-hydroxy-2,4-cyclohexadiene-1-carboxylate synthase activity"/>
    <property type="evidence" value="ECO:0007669"/>
    <property type="project" value="UniProtKB-UniRule"/>
</dbReference>
<dbReference type="Proteomes" id="UP000036097">
    <property type="component" value="Unassembled WGS sequence"/>
</dbReference>
<dbReference type="InterPro" id="IPR029058">
    <property type="entry name" value="AB_hydrolase_fold"/>
</dbReference>
<evidence type="ECO:0000313" key="6">
    <source>
        <dbReference type="Proteomes" id="UP000036097"/>
    </source>
</evidence>
<comment type="catalytic activity">
    <reaction evidence="3">
        <text>5-enolpyruvoyl-6-hydroxy-2-succinyl-cyclohex-3-ene-1-carboxylate = (1R,6R)-6-hydroxy-2-succinyl-cyclohexa-2,4-diene-1-carboxylate + pyruvate</text>
        <dbReference type="Rhea" id="RHEA:25597"/>
        <dbReference type="ChEBI" id="CHEBI:15361"/>
        <dbReference type="ChEBI" id="CHEBI:58689"/>
        <dbReference type="ChEBI" id="CHEBI:58818"/>
        <dbReference type="EC" id="4.2.99.20"/>
    </reaction>
</comment>
<accession>A0A0J1GW46</accession>
<dbReference type="NCBIfam" id="NF008340">
    <property type="entry name" value="PRK11126.1"/>
    <property type="match status" value="1"/>
</dbReference>
<comment type="subunit">
    <text evidence="3">Monomer.</text>
</comment>
<name>A0A0J1GW46_9GAMM</name>
<evidence type="ECO:0000256" key="1">
    <source>
        <dbReference type="ARBA" id="ARBA00022428"/>
    </source>
</evidence>
<evidence type="ECO:0000256" key="3">
    <source>
        <dbReference type="HAMAP-Rule" id="MF_01660"/>
    </source>
</evidence>
<dbReference type="AlphaFoldDB" id="A0A0J1GW46"/>
<evidence type="ECO:0000313" key="5">
    <source>
        <dbReference type="EMBL" id="KLV03928.1"/>
    </source>
</evidence>
<dbReference type="EMBL" id="LDOT01000024">
    <property type="protein sequence ID" value="KLV03928.1"/>
    <property type="molecule type" value="Genomic_DNA"/>
</dbReference>
<keyword evidence="2 3" id="KW-0456">Lyase</keyword>
<dbReference type="UniPathway" id="UPA01057">
    <property type="reaction ID" value="UER00900"/>
</dbReference>
<protein>
    <recommendedName>
        <fullName evidence="3">Putative 2-succinyl-6-hydroxy-2,4-cyclohexadiene-1-carboxylate synthase</fullName>
        <shortName evidence="3">SHCHC synthase</shortName>
        <ecNumber evidence="3">4.2.99.20</ecNumber>
    </recommendedName>
</protein>
<organism evidence="5 6">
    <name type="scientific">Photobacterium aquae</name>
    <dbReference type="NCBI Taxonomy" id="1195763"/>
    <lineage>
        <taxon>Bacteria</taxon>
        <taxon>Pseudomonadati</taxon>
        <taxon>Pseudomonadota</taxon>
        <taxon>Gammaproteobacteria</taxon>
        <taxon>Vibrionales</taxon>
        <taxon>Vibrionaceae</taxon>
        <taxon>Photobacterium</taxon>
    </lineage>
</organism>
<dbReference type="OrthoDB" id="9808398at2"/>
<sequence>MPHCSSRLYSESFGCSSPLAAERPVLVFLHGLLGSGRDWQRVIAEMATHWPCLSIDLPGHGHSKWCRADGFDDVCRQLSATLRARGIRRYVLVGYSLGARIAMYYASCYLPAETDSEVAGEAGGEVDNEFGPPRLAGLVVEGGNFGLPEIEREPRWKNDLCWSRRFATESLDSVLADWYRQPVFLSLNDDQRQGFIAKRSDNLGVAIAHMLQATSLAKQPFLLPLLTGLTMPVHYICGENDTKFKTLASQSALDHSVIGGAGHNVHAEQPDAFAGTLRQILINKME</sequence>
<dbReference type="RefSeq" id="WP_047880093.1">
    <property type="nucleotide sequence ID" value="NZ_LDOT01000024.1"/>
</dbReference>
<comment type="similarity">
    <text evidence="3">Belongs to the AB hydrolase superfamily. MenH family.</text>
</comment>
<dbReference type="GO" id="GO:0009234">
    <property type="term" value="P:menaquinone biosynthetic process"/>
    <property type="evidence" value="ECO:0007669"/>
    <property type="project" value="UniProtKB-UniRule"/>
</dbReference>
<evidence type="ECO:0000259" key="4">
    <source>
        <dbReference type="Pfam" id="PF12697"/>
    </source>
</evidence>
<proteinExistence type="inferred from homology"/>
<dbReference type="UniPathway" id="UPA00079"/>
<evidence type="ECO:0000256" key="2">
    <source>
        <dbReference type="ARBA" id="ARBA00023239"/>
    </source>
</evidence>
<dbReference type="PANTHER" id="PTHR42916">
    <property type="entry name" value="2-SUCCINYL-5-ENOLPYRUVYL-6-HYDROXY-3-CYCLOHEXENE-1-CARBOXYLATE SYNTHASE"/>
    <property type="match status" value="1"/>
</dbReference>